<dbReference type="InterPro" id="IPR003958">
    <property type="entry name" value="CBFA_NFYB_domain"/>
</dbReference>
<dbReference type="InterPro" id="IPR009072">
    <property type="entry name" value="Histone-fold"/>
</dbReference>
<name>A0A3N4KAY0_9PEZI</name>
<dbReference type="PANTHER" id="PTHR10252">
    <property type="entry name" value="HISTONE-LIKE TRANSCRIPTION FACTOR CCAAT-RELATED"/>
    <property type="match status" value="1"/>
</dbReference>
<dbReference type="Pfam" id="PF00808">
    <property type="entry name" value="CBFD_NFYB_HMF"/>
    <property type="match status" value="1"/>
</dbReference>
<evidence type="ECO:0000313" key="5">
    <source>
        <dbReference type="EMBL" id="RPB07664.1"/>
    </source>
</evidence>
<dbReference type="AlphaFoldDB" id="A0A3N4KAY0"/>
<keyword evidence="2" id="KW-0539">Nucleus</keyword>
<dbReference type="SUPFAM" id="SSF47113">
    <property type="entry name" value="Histone-fold"/>
    <property type="match status" value="1"/>
</dbReference>
<feature type="compositionally biased region" description="Gly residues" evidence="3">
    <location>
        <begin position="165"/>
        <end position="181"/>
    </location>
</feature>
<evidence type="ECO:0000256" key="2">
    <source>
        <dbReference type="ARBA" id="ARBA00023242"/>
    </source>
</evidence>
<keyword evidence="6" id="KW-1185">Reference proteome</keyword>
<accession>A0A3N4KAY0</accession>
<feature type="region of interest" description="Disordered" evidence="3">
    <location>
        <begin position="160"/>
        <end position="187"/>
    </location>
</feature>
<dbReference type="InParanoid" id="A0A3N4KAY0"/>
<dbReference type="OrthoDB" id="636685at2759"/>
<dbReference type="EMBL" id="ML119177">
    <property type="protein sequence ID" value="RPB07664.1"/>
    <property type="molecule type" value="Genomic_DNA"/>
</dbReference>
<comment type="subcellular location">
    <subcellularLocation>
        <location evidence="1">Nucleus</location>
    </subcellularLocation>
</comment>
<dbReference type="Proteomes" id="UP000277580">
    <property type="component" value="Unassembled WGS sequence"/>
</dbReference>
<dbReference type="Gene3D" id="1.10.20.10">
    <property type="entry name" value="Histone, subunit A"/>
    <property type="match status" value="1"/>
</dbReference>
<dbReference type="GO" id="GO:0008623">
    <property type="term" value="C:CHRAC"/>
    <property type="evidence" value="ECO:0007669"/>
    <property type="project" value="TreeGrafter"/>
</dbReference>
<proteinExistence type="predicted"/>
<dbReference type="STRING" id="1392247.A0A3N4KAY0"/>
<dbReference type="GO" id="GO:0006261">
    <property type="term" value="P:DNA-templated DNA replication"/>
    <property type="evidence" value="ECO:0007669"/>
    <property type="project" value="TreeGrafter"/>
</dbReference>
<reference evidence="5 6" key="1">
    <citation type="journal article" date="2018" name="Nat. Ecol. Evol.">
        <title>Pezizomycetes genomes reveal the molecular basis of ectomycorrhizal truffle lifestyle.</title>
        <authorList>
            <person name="Murat C."/>
            <person name="Payen T."/>
            <person name="Noel B."/>
            <person name="Kuo A."/>
            <person name="Morin E."/>
            <person name="Chen J."/>
            <person name="Kohler A."/>
            <person name="Krizsan K."/>
            <person name="Balestrini R."/>
            <person name="Da Silva C."/>
            <person name="Montanini B."/>
            <person name="Hainaut M."/>
            <person name="Levati E."/>
            <person name="Barry K.W."/>
            <person name="Belfiori B."/>
            <person name="Cichocki N."/>
            <person name="Clum A."/>
            <person name="Dockter R.B."/>
            <person name="Fauchery L."/>
            <person name="Guy J."/>
            <person name="Iotti M."/>
            <person name="Le Tacon F."/>
            <person name="Lindquist E.A."/>
            <person name="Lipzen A."/>
            <person name="Malagnac F."/>
            <person name="Mello A."/>
            <person name="Molinier V."/>
            <person name="Miyauchi S."/>
            <person name="Poulain J."/>
            <person name="Riccioni C."/>
            <person name="Rubini A."/>
            <person name="Sitrit Y."/>
            <person name="Splivallo R."/>
            <person name="Traeger S."/>
            <person name="Wang M."/>
            <person name="Zifcakova L."/>
            <person name="Wipf D."/>
            <person name="Zambonelli A."/>
            <person name="Paolocci F."/>
            <person name="Nowrousian M."/>
            <person name="Ottonello S."/>
            <person name="Baldrian P."/>
            <person name="Spatafora J.W."/>
            <person name="Henrissat B."/>
            <person name="Nagy L.G."/>
            <person name="Aury J.M."/>
            <person name="Wincker P."/>
            <person name="Grigoriev I.V."/>
            <person name="Bonfante P."/>
            <person name="Martin F.M."/>
        </authorList>
    </citation>
    <scope>NUCLEOTIDE SEQUENCE [LARGE SCALE GENOMIC DNA]</scope>
    <source>
        <strain evidence="5 6">CCBAS932</strain>
    </source>
</reference>
<sequence>MPYNTTAIPPAEEITGHPALPVSRVKKIIRLDDDVAGCSNSAAFLVTIAAEMFVQYLAEQGLKMTQGDRKQRKTMQYKDLASAVARTNNLEFLSDTIPQTVPYKQVREKKAAKTLEKEKGQTVLPIGGVANGRRKTTGTTAASKKVTPEIEAIVDREVEMEEAGSSGGGTGGGSGGGGGLGRFAFSG</sequence>
<organism evidence="5 6">
    <name type="scientific">Morchella conica CCBAS932</name>
    <dbReference type="NCBI Taxonomy" id="1392247"/>
    <lineage>
        <taxon>Eukaryota</taxon>
        <taxon>Fungi</taxon>
        <taxon>Dikarya</taxon>
        <taxon>Ascomycota</taxon>
        <taxon>Pezizomycotina</taxon>
        <taxon>Pezizomycetes</taxon>
        <taxon>Pezizales</taxon>
        <taxon>Morchellaceae</taxon>
        <taxon>Morchella</taxon>
    </lineage>
</organism>
<evidence type="ECO:0000259" key="4">
    <source>
        <dbReference type="Pfam" id="PF00808"/>
    </source>
</evidence>
<gene>
    <name evidence="5" type="ORF">P167DRAFT_539924</name>
</gene>
<evidence type="ECO:0000313" key="6">
    <source>
        <dbReference type="Proteomes" id="UP000277580"/>
    </source>
</evidence>
<dbReference type="PANTHER" id="PTHR10252:SF54">
    <property type="entry name" value="CHROMATIN ACCESSIBILITY COMPLEX PROTEIN 1"/>
    <property type="match status" value="1"/>
</dbReference>
<evidence type="ECO:0000256" key="1">
    <source>
        <dbReference type="ARBA" id="ARBA00004123"/>
    </source>
</evidence>
<dbReference type="CDD" id="cd23645">
    <property type="entry name" value="HFD_Dpb3-like"/>
    <property type="match status" value="1"/>
</dbReference>
<evidence type="ECO:0000256" key="3">
    <source>
        <dbReference type="SAM" id="MobiDB-lite"/>
    </source>
</evidence>
<protein>
    <recommendedName>
        <fullName evidence="4">Transcription factor CBF/NF-Y/archaeal histone domain-containing protein</fullName>
    </recommendedName>
</protein>
<dbReference type="GO" id="GO:0046982">
    <property type="term" value="F:protein heterodimerization activity"/>
    <property type="evidence" value="ECO:0007669"/>
    <property type="project" value="InterPro"/>
</dbReference>
<dbReference type="InterPro" id="IPR050568">
    <property type="entry name" value="Transcr_DNA_Rep_Reg"/>
</dbReference>
<feature type="domain" description="Transcription factor CBF/NF-Y/archaeal histone" evidence="4">
    <location>
        <begin position="20"/>
        <end position="84"/>
    </location>
</feature>